<proteinExistence type="predicted"/>
<reference evidence="2 3" key="1">
    <citation type="journal article" date="2014" name="BMC Genomics">
        <title>Genome and secretome analysis of the hemibiotrophic fungal pathogen, Moniliophthora roreri, which causes frosty pod rot disease of cacao: mechanisms of the biotrophic and necrotrophic phases.</title>
        <authorList>
            <person name="Meinhardt L.W."/>
            <person name="Costa G.G.L."/>
            <person name="Thomazella D.P.T."/>
            <person name="Teixeira P.J.P.L."/>
            <person name="Carazzolle M.F."/>
            <person name="Schuster S.C."/>
            <person name="Carlson J.E."/>
            <person name="Guiltinan M.J."/>
            <person name="Mieczkowski P."/>
            <person name="Farmer A."/>
            <person name="Ramaraj T."/>
            <person name="Crozier J."/>
            <person name="Davis R.E."/>
            <person name="Shao J."/>
            <person name="Melnick R.L."/>
            <person name="Pereira G.A.G."/>
            <person name="Bailey B.A."/>
        </authorList>
    </citation>
    <scope>NUCLEOTIDE SEQUENCE [LARGE SCALE GENOMIC DNA]</scope>
    <source>
        <strain evidence="2 3">MCA 2997</strain>
    </source>
</reference>
<feature type="compositionally biased region" description="Acidic residues" evidence="1">
    <location>
        <begin position="52"/>
        <end position="63"/>
    </location>
</feature>
<feature type="region of interest" description="Disordered" evidence="1">
    <location>
        <begin position="24"/>
        <end position="72"/>
    </location>
</feature>
<dbReference type="AlphaFoldDB" id="V2WK99"/>
<comment type="caution">
    <text evidence="2">The sequence shown here is derived from an EMBL/GenBank/DDBJ whole genome shotgun (WGS) entry which is preliminary data.</text>
</comment>
<dbReference type="Proteomes" id="UP000017559">
    <property type="component" value="Unassembled WGS sequence"/>
</dbReference>
<protein>
    <submittedName>
        <fullName evidence="2">Uncharacterized protein</fullName>
    </submittedName>
</protein>
<organism evidence="2 3">
    <name type="scientific">Moniliophthora roreri (strain MCA 2997)</name>
    <name type="common">Cocoa frosty pod rot fungus</name>
    <name type="synonym">Crinipellis roreri</name>
    <dbReference type="NCBI Taxonomy" id="1381753"/>
    <lineage>
        <taxon>Eukaryota</taxon>
        <taxon>Fungi</taxon>
        <taxon>Dikarya</taxon>
        <taxon>Basidiomycota</taxon>
        <taxon>Agaricomycotina</taxon>
        <taxon>Agaricomycetes</taxon>
        <taxon>Agaricomycetidae</taxon>
        <taxon>Agaricales</taxon>
        <taxon>Marasmiineae</taxon>
        <taxon>Marasmiaceae</taxon>
        <taxon>Moniliophthora</taxon>
    </lineage>
</organism>
<evidence type="ECO:0000313" key="2">
    <source>
        <dbReference type="EMBL" id="ESK80981.1"/>
    </source>
</evidence>
<evidence type="ECO:0000256" key="1">
    <source>
        <dbReference type="SAM" id="MobiDB-lite"/>
    </source>
</evidence>
<name>V2WK99_MONRO</name>
<feature type="compositionally biased region" description="Polar residues" evidence="1">
    <location>
        <begin position="39"/>
        <end position="49"/>
    </location>
</feature>
<dbReference type="KEGG" id="mrr:Moror_7631"/>
<evidence type="ECO:0000313" key="3">
    <source>
        <dbReference type="Proteomes" id="UP000017559"/>
    </source>
</evidence>
<keyword evidence="3" id="KW-1185">Reference proteome</keyword>
<dbReference type="EMBL" id="AWSO01002791">
    <property type="protein sequence ID" value="ESK80981.1"/>
    <property type="molecule type" value="Genomic_DNA"/>
</dbReference>
<accession>V2WK99</accession>
<gene>
    <name evidence="2" type="ORF">Moror_7631</name>
</gene>
<sequence length="72" mass="7688">MFSVLNGALQVELAINTLKPKAITKEASSSKKQARLPGSSASLGKQASELNMEADLDDLEDEEMKSTHIAQA</sequence>
<dbReference type="HOGENOM" id="CLU_2722768_0_0_1"/>